<dbReference type="SUPFAM" id="SSF53756">
    <property type="entry name" value="UDP-Glycosyltransferase/glycogen phosphorylase"/>
    <property type="match status" value="1"/>
</dbReference>
<keyword evidence="2" id="KW-1185">Reference proteome</keyword>
<dbReference type="Gene3D" id="3.40.50.2000">
    <property type="entry name" value="Glycogen Phosphorylase B"/>
    <property type="match status" value="1"/>
</dbReference>
<dbReference type="Gene3D" id="1.25.40.10">
    <property type="entry name" value="Tetratricopeptide repeat domain"/>
    <property type="match status" value="1"/>
</dbReference>
<dbReference type="RefSeq" id="WP_139189192.1">
    <property type="nucleotide sequence ID" value="NZ_FNBW01000005.1"/>
</dbReference>
<evidence type="ECO:0000313" key="2">
    <source>
        <dbReference type="Proteomes" id="UP000198615"/>
    </source>
</evidence>
<dbReference type="InterPro" id="IPR011990">
    <property type="entry name" value="TPR-like_helical_dom_sf"/>
</dbReference>
<protein>
    <recommendedName>
        <fullName evidence="3">Glycosyltransferase family 9 (Heptosyltransferase)</fullName>
    </recommendedName>
</protein>
<organism evidence="1 2">
    <name type="scientific">Thalassobaculum litoreum DSM 18839</name>
    <dbReference type="NCBI Taxonomy" id="1123362"/>
    <lineage>
        <taxon>Bacteria</taxon>
        <taxon>Pseudomonadati</taxon>
        <taxon>Pseudomonadota</taxon>
        <taxon>Alphaproteobacteria</taxon>
        <taxon>Rhodospirillales</taxon>
        <taxon>Thalassobaculaceae</taxon>
        <taxon>Thalassobaculum</taxon>
    </lineage>
</organism>
<comment type="caution">
    <text evidence="1">The sequence shown here is derived from an EMBL/GenBank/DDBJ whole genome shotgun (WGS) entry which is preliminary data.</text>
</comment>
<dbReference type="AlphaFoldDB" id="A0A8G2EY19"/>
<accession>A0A8G2EY19</accession>
<dbReference type="SUPFAM" id="SSF48452">
    <property type="entry name" value="TPR-like"/>
    <property type="match status" value="1"/>
</dbReference>
<dbReference type="EMBL" id="FNBW01000005">
    <property type="protein sequence ID" value="SDF64000.1"/>
    <property type="molecule type" value="Genomic_DNA"/>
</dbReference>
<reference evidence="1 2" key="1">
    <citation type="submission" date="2016-10" db="EMBL/GenBank/DDBJ databases">
        <authorList>
            <person name="Varghese N."/>
            <person name="Submissions S."/>
        </authorList>
    </citation>
    <scope>NUCLEOTIDE SEQUENCE [LARGE SCALE GENOMIC DNA]</scope>
    <source>
        <strain evidence="1 2">DSM 18839</strain>
    </source>
</reference>
<name>A0A8G2EY19_9PROT</name>
<proteinExistence type="predicted"/>
<sequence>MTDTLPPEHIRRLAVTRASDPRVLFAWAGQRMAEAPLEGLTWSRRARIADPFAPPPRHREALALWSLGRPRDADAAARRGLLLGPGDGPAWINFSNVKKRLGEDPLALKLCGWARAAGAPAHMADMNAAVLLLRRGDFARGWPLYRARHRTLGADPATIWPALPEWDGTPMGGRLRLVTEQGIGDAIIFLTLVDALRDRVGSLTLLVTARLRALVQRSFPDLHVVAPDIDRPVRPLPPAEAWICAGDLPAALGLAPSGAVRPSTYLKPDPRRRQRLRAELQRRHPGKRLVGITWTSRAEDGWRRTVAPALWRPIATLGDVALVSLQYSARRADLAAFGDLLDIDHGIEPADDLDGLAALVAAMDVVVSPPNNTVHFAGALGVPCHVMLPVDPDWRWGEDDNYLRWYDRLYCHRQRRIGDWAPVVDSVVQDLRHSREPEVPRSPE</sequence>
<dbReference type="Proteomes" id="UP000198615">
    <property type="component" value="Unassembled WGS sequence"/>
</dbReference>
<evidence type="ECO:0008006" key="3">
    <source>
        <dbReference type="Google" id="ProtNLM"/>
    </source>
</evidence>
<dbReference type="OrthoDB" id="9778733at2"/>
<gene>
    <name evidence="1" type="ORF">SAMN05660686_01881</name>
</gene>
<evidence type="ECO:0000313" key="1">
    <source>
        <dbReference type="EMBL" id="SDF64000.1"/>
    </source>
</evidence>